<feature type="compositionally biased region" description="Basic and acidic residues" evidence="1">
    <location>
        <begin position="890"/>
        <end position="911"/>
    </location>
</feature>
<feature type="region of interest" description="Disordered" evidence="1">
    <location>
        <begin position="79"/>
        <end position="100"/>
    </location>
</feature>
<sequence length="1116" mass="124745">MHRSPREPLASLEHLSRLASHDHHPLQHLVSHNPMQTPPSRRVSVVPNVIPPQTLPSPNGSELSYAIRHATHSPENAMQVHEQQYDAPTSKKGDDQQAQDPDEVTYLFTEHAIMLKTFSQDIVIGPGRISDANHLILEGGFSVIQDKVIEMATQTGLPPTQILRLWMKKFGRIRPQQNMWNIYEKYFTANRDLEEARDLTDLDGYNDRPDDMDKDSSQFRRLCYESFKREHEDSWREVLEAFQVTKDLSTVTTVGGRQRTFLSAYKHVHTILEMYQKREGFESIWGFVGKNVNSDTSLCRIYESKGAENFFSVRFRAHEHIVKSQLKAHVYNTSSLEVAQQIYDDDETKGSKKDNITESHDDGKSSDDVEEPPAGSRIPYIKSEFIKRAGTFSENIDSVSLITFNAPAKVGGTISVTQFPWKTMPKVFSVQGIQCINYPEDARLPGELTSGNAKSKGIADLTRKEEEALVEALRGNPPLTFVSVPDERKKVLIGAAPRAGSRHSCARQMFANGKTDRLGPARVTASDSDDDESEKENAVRRAPRRHRTTSLLPHGFAVLRLTTQAPKRISCSRAMLLSHFLTTANRASKNTVSTRQFEAVVIPTRTPQSGTKPATNSVIEISSGSGSEYQPESESDPFISPVKKASSRPIDELQKTFERNVDMLAADSDSSIEFISGSKAKHDKKIELPVKVDKGKKRLQSESEGEDADETMLKKGKKKARVQHTELRHAASEVEKPKKRSRPEAQSDDADEGKVKKEKKKARVQHTDVRVAPSEATLPTVCAPRPKPRPTYRGAINKGKGANISHVDEPQTVPADIADIPTEASTDEAPSVQAAGMNNHSDGRSRVGAPADEQDPALVAMYSPGRYDEWDQHAAHDIRPLPPHNTRPLPSRDSRGLALRDVRPLSAHDPRVLPPDTRAPYPHDAQPLPPHEARRLPLYDAPRLPAHDPRVLPPNTRAPHAHDAQPLPPHEARRLPLYDAPLLPPHDLRALAHDARPLLPQDARGLSPYDPRVLHSQPQSRYHSQAMPYHAQPYYPPEYGPWYDTLDGRRTADGMMGHYPEPGPSDHRYQEQYGAGQPDPGYPRRLPAQYPPGYPRERYAEDGGASGYGQEDEPPK</sequence>
<protein>
    <submittedName>
        <fullName evidence="2">Uncharacterized protein</fullName>
    </submittedName>
</protein>
<comment type="caution">
    <text evidence="2">The sequence shown here is derived from an EMBL/GenBank/DDBJ whole genome shotgun (WGS) entry which is preliminary data.</text>
</comment>
<evidence type="ECO:0000313" key="2">
    <source>
        <dbReference type="EMBL" id="OBZ78540.1"/>
    </source>
</evidence>
<feature type="region of interest" description="Disordered" evidence="1">
    <location>
        <begin position="622"/>
        <end position="647"/>
    </location>
</feature>
<dbReference type="Proteomes" id="UP000092993">
    <property type="component" value="Unassembled WGS sequence"/>
</dbReference>
<feature type="region of interest" description="Disordered" evidence="1">
    <location>
        <begin position="1053"/>
        <end position="1116"/>
    </location>
</feature>
<name>A0A1C7MNU0_GRIFR</name>
<proteinExistence type="predicted"/>
<organism evidence="2 3">
    <name type="scientific">Grifola frondosa</name>
    <name type="common">Maitake</name>
    <name type="synonym">Polyporus frondosus</name>
    <dbReference type="NCBI Taxonomy" id="5627"/>
    <lineage>
        <taxon>Eukaryota</taxon>
        <taxon>Fungi</taxon>
        <taxon>Dikarya</taxon>
        <taxon>Basidiomycota</taxon>
        <taxon>Agaricomycotina</taxon>
        <taxon>Agaricomycetes</taxon>
        <taxon>Polyporales</taxon>
        <taxon>Grifolaceae</taxon>
        <taxon>Grifola</taxon>
    </lineage>
</organism>
<dbReference type="OrthoDB" id="2665953at2759"/>
<gene>
    <name evidence="2" type="ORF">A0H81_00403</name>
</gene>
<feature type="compositionally biased region" description="Basic and acidic residues" evidence="1">
    <location>
        <begin position="723"/>
        <end position="736"/>
    </location>
</feature>
<feature type="region of interest" description="Disordered" evidence="1">
    <location>
        <begin position="686"/>
        <end position="855"/>
    </location>
</feature>
<accession>A0A1C7MNU0</accession>
<dbReference type="AlphaFoldDB" id="A0A1C7MNU0"/>
<dbReference type="OMA" id="HEDSWRE"/>
<feature type="region of interest" description="Disordered" evidence="1">
    <location>
        <begin position="871"/>
        <end position="968"/>
    </location>
</feature>
<dbReference type="EMBL" id="LUGG01000001">
    <property type="protein sequence ID" value="OBZ78540.1"/>
    <property type="molecule type" value="Genomic_DNA"/>
</dbReference>
<reference evidence="2 3" key="1">
    <citation type="submission" date="2016-03" db="EMBL/GenBank/DDBJ databases">
        <title>Whole genome sequencing of Grifola frondosa 9006-11.</title>
        <authorList>
            <person name="Min B."/>
            <person name="Park H."/>
            <person name="Kim J.-G."/>
            <person name="Cho H."/>
            <person name="Oh Y.-L."/>
            <person name="Kong W.-S."/>
            <person name="Choi I.-G."/>
        </authorList>
    </citation>
    <scope>NUCLEOTIDE SEQUENCE [LARGE SCALE GENOMIC DNA]</scope>
    <source>
        <strain evidence="2 3">9006-11</strain>
    </source>
</reference>
<evidence type="ECO:0000313" key="3">
    <source>
        <dbReference type="Proteomes" id="UP000092993"/>
    </source>
</evidence>
<feature type="compositionally biased region" description="Basic and acidic residues" evidence="1">
    <location>
        <begin position="348"/>
        <end position="367"/>
    </location>
</feature>
<feature type="region of interest" description="Disordered" evidence="1">
    <location>
        <begin position="346"/>
        <end position="376"/>
    </location>
</feature>
<evidence type="ECO:0000256" key="1">
    <source>
        <dbReference type="SAM" id="MobiDB-lite"/>
    </source>
</evidence>
<keyword evidence="3" id="KW-1185">Reference proteome</keyword>
<feature type="region of interest" description="Disordered" evidence="1">
    <location>
        <begin position="510"/>
        <end position="548"/>
    </location>
</feature>